<evidence type="ECO:0000256" key="1">
    <source>
        <dbReference type="ARBA" id="ARBA00022723"/>
    </source>
</evidence>
<organism evidence="8 9">
    <name type="scientific">Talaromyces stipitatus (strain ATCC 10500 / CBS 375.48 / QM 6759 / NRRL 1006)</name>
    <name type="common">Penicillium stipitatum</name>
    <dbReference type="NCBI Taxonomy" id="441959"/>
    <lineage>
        <taxon>Eukaryota</taxon>
        <taxon>Fungi</taxon>
        <taxon>Dikarya</taxon>
        <taxon>Ascomycota</taxon>
        <taxon>Pezizomycotina</taxon>
        <taxon>Eurotiomycetes</taxon>
        <taxon>Eurotiomycetidae</taxon>
        <taxon>Eurotiales</taxon>
        <taxon>Trichocomaceae</taxon>
        <taxon>Talaromyces</taxon>
        <taxon>Talaromyces sect. Talaromyces</taxon>
    </lineage>
</organism>
<evidence type="ECO:0000256" key="5">
    <source>
        <dbReference type="ARBA" id="ARBA00023163"/>
    </source>
</evidence>
<dbReference type="RefSeq" id="XP_002487791.1">
    <property type="nucleotide sequence ID" value="XM_002487746.1"/>
</dbReference>
<evidence type="ECO:0000256" key="2">
    <source>
        <dbReference type="ARBA" id="ARBA00022833"/>
    </source>
</evidence>
<evidence type="ECO:0000256" key="6">
    <source>
        <dbReference type="ARBA" id="ARBA00023242"/>
    </source>
</evidence>
<dbReference type="InterPro" id="IPR036864">
    <property type="entry name" value="Zn2-C6_fun-type_DNA-bd_sf"/>
</dbReference>
<dbReference type="InterPro" id="IPR021858">
    <property type="entry name" value="Fun_TF"/>
</dbReference>
<dbReference type="InParanoid" id="B8MS79"/>
<dbReference type="PANTHER" id="PTHR36206">
    <property type="entry name" value="ASPERCRYPTIN BIOSYNTHESIS CLUSTER-SPECIFIC TRANSCRIPTION REGULATOR ATNN-RELATED"/>
    <property type="match status" value="1"/>
</dbReference>
<dbReference type="Proteomes" id="UP000001745">
    <property type="component" value="Unassembled WGS sequence"/>
</dbReference>
<dbReference type="Gene3D" id="4.10.240.10">
    <property type="entry name" value="Zn(2)-C6 fungal-type DNA-binding domain"/>
    <property type="match status" value="1"/>
</dbReference>
<accession>B8MS79</accession>
<dbReference type="CDD" id="cd00067">
    <property type="entry name" value="GAL4"/>
    <property type="match status" value="1"/>
</dbReference>
<dbReference type="GeneID" id="8098795"/>
<dbReference type="OrthoDB" id="2593732at2759"/>
<dbReference type="PhylomeDB" id="B8MS79"/>
<keyword evidence="5" id="KW-0804">Transcription</keyword>
<keyword evidence="9" id="KW-1185">Reference proteome</keyword>
<evidence type="ECO:0000313" key="8">
    <source>
        <dbReference type="EMBL" id="EED12137.1"/>
    </source>
</evidence>
<evidence type="ECO:0000256" key="4">
    <source>
        <dbReference type="ARBA" id="ARBA00023125"/>
    </source>
</evidence>
<reference evidence="9" key="1">
    <citation type="journal article" date="2015" name="Genome Announc.">
        <title>Genome sequence of the AIDS-associated pathogen Penicillium marneffei (ATCC18224) and its near taxonomic relative Talaromyces stipitatus (ATCC10500).</title>
        <authorList>
            <person name="Nierman W.C."/>
            <person name="Fedorova-Abrams N.D."/>
            <person name="Andrianopoulos A."/>
        </authorList>
    </citation>
    <scope>NUCLEOTIDE SEQUENCE [LARGE SCALE GENOMIC DNA]</scope>
    <source>
        <strain evidence="9">ATCC 10500 / CBS 375.48 / QM 6759 / NRRL 1006</strain>
    </source>
</reference>
<dbReference type="OMA" id="SPHREGI"/>
<evidence type="ECO:0000259" key="7">
    <source>
        <dbReference type="PROSITE" id="PS50048"/>
    </source>
</evidence>
<dbReference type="SMART" id="SM00066">
    <property type="entry name" value="GAL4"/>
    <property type="match status" value="1"/>
</dbReference>
<evidence type="ECO:0000256" key="3">
    <source>
        <dbReference type="ARBA" id="ARBA00023015"/>
    </source>
</evidence>
<dbReference type="InterPro" id="IPR001138">
    <property type="entry name" value="Zn2Cys6_DnaBD"/>
</dbReference>
<feature type="domain" description="Zn(2)-C6 fungal-type" evidence="7">
    <location>
        <begin position="31"/>
        <end position="59"/>
    </location>
</feature>
<keyword evidence="2" id="KW-0862">Zinc</keyword>
<protein>
    <recommendedName>
        <fullName evidence="7">Zn(2)-C6 fungal-type domain-containing protein</fullName>
    </recommendedName>
</protein>
<dbReference type="Pfam" id="PF11951">
    <property type="entry name" value="Fungal_trans_2"/>
    <property type="match status" value="1"/>
</dbReference>
<dbReference type="EMBL" id="EQ962660">
    <property type="protein sequence ID" value="EED12137.1"/>
    <property type="molecule type" value="Genomic_DNA"/>
</dbReference>
<dbReference type="Pfam" id="PF00172">
    <property type="entry name" value="Zn_clus"/>
    <property type="match status" value="1"/>
</dbReference>
<dbReference type="PROSITE" id="PS50048">
    <property type="entry name" value="ZN2_CY6_FUNGAL_2"/>
    <property type="match status" value="1"/>
</dbReference>
<dbReference type="GO" id="GO:0000981">
    <property type="term" value="F:DNA-binding transcription factor activity, RNA polymerase II-specific"/>
    <property type="evidence" value="ECO:0007669"/>
    <property type="project" value="InterPro"/>
</dbReference>
<dbReference type="STRING" id="441959.B8MS79"/>
<keyword evidence="3" id="KW-0805">Transcription regulation</keyword>
<dbReference type="AlphaFoldDB" id="B8MS79"/>
<dbReference type="PROSITE" id="PS00463">
    <property type="entry name" value="ZN2_CY6_FUNGAL_1"/>
    <property type="match status" value="1"/>
</dbReference>
<proteinExistence type="predicted"/>
<keyword evidence="4" id="KW-0238">DNA-binding</keyword>
<dbReference type="VEuPathDB" id="FungiDB:TSTA_002040"/>
<dbReference type="InterPro" id="IPR052360">
    <property type="entry name" value="Transcr_Regulatory_Proteins"/>
</dbReference>
<evidence type="ECO:0000313" key="9">
    <source>
        <dbReference type="Proteomes" id="UP000001745"/>
    </source>
</evidence>
<sequence>MNTYHCLLGMTENHNSSLAPNRSRKSKVKSGCRTCKLRKIKCDEHRPMCMRCYSTGRVCDGYGIWGGGGNFYGRRLQQPLALINIPFTTVLNLTLDEKRSFEWYKCRVKPKVHGLFVLAFWETLLFQTALSEPAVLHAVLAISCVHETEVNHYANQVTQNASRDSRGDKEKRILKHYSKAIRHLQPYLSADGRLSARLVMVTCAVFVCLELLRGNFKTAIFHLESGVNVLREVQNRYPVVDEWIIEVFARLSIQVALLNQHRRYPLVYTFNSPEHSPPYDVFHNFNQAWHYLESILFRILELSSCIRRQKPPACLVFDSYMQLFQRQVDIQLDLERWLHTYERSRDPLQTPLGQDVESFACHLLLSHHKIAQIMVATCLRDYDDESVFDTYNDQFLIALNHLVTLVNVKEPQISVPVASACCLNMSRSVIDIGWMSPLYYVAIKCRVHRIRLQAIRLLESSIHREGFWDARIAACIARKVMEIEEAGFYAYVYTGDDFNLLESPSTEDLSLPPLPENYRVRDVDVTLPDGPTDSIILRFRRKGHSENCGLIEKEYSMQQGRWLDTWEEDLDHIPPQ</sequence>
<dbReference type="GO" id="GO:0003677">
    <property type="term" value="F:DNA binding"/>
    <property type="evidence" value="ECO:0007669"/>
    <property type="project" value="UniProtKB-KW"/>
</dbReference>
<dbReference type="SUPFAM" id="SSF57701">
    <property type="entry name" value="Zn2/Cys6 DNA-binding domain"/>
    <property type="match status" value="1"/>
</dbReference>
<name>B8MS79_TALSN</name>
<dbReference type="GO" id="GO:0008270">
    <property type="term" value="F:zinc ion binding"/>
    <property type="evidence" value="ECO:0007669"/>
    <property type="project" value="InterPro"/>
</dbReference>
<keyword evidence="1" id="KW-0479">Metal-binding</keyword>
<dbReference type="eggNOG" id="ENOG502S0GT">
    <property type="taxonomic scope" value="Eukaryota"/>
</dbReference>
<keyword evidence="6" id="KW-0539">Nucleus</keyword>
<dbReference type="HOGENOM" id="CLU_011409_3_0_1"/>
<gene>
    <name evidence="8" type="ORF">TSTA_002040</name>
</gene>
<dbReference type="PANTHER" id="PTHR36206:SF16">
    <property type="entry name" value="TRANSCRIPTION FACTOR DOMAIN-CONTAINING PROTEIN-RELATED"/>
    <property type="match status" value="1"/>
</dbReference>